<keyword evidence="5" id="KW-1185">Reference proteome</keyword>
<proteinExistence type="predicted"/>
<feature type="transmembrane region" description="Helical" evidence="1">
    <location>
        <begin position="73"/>
        <end position="93"/>
    </location>
</feature>
<dbReference type="Proteomes" id="UP000297248">
    <property type="component" value="Unassembled WGS sequence"/>
</dbReference>
<dbReference type="AlphaFoldDB" id="A0A4Y8A9R6"/>
<reference evidence="2 5" key="3">
    <citation type="submission" date="2020-08" db="EMBL/GenBank/DDBJ databases">
        <title>Genomic Encyclopedia of Type Strains, Phase IV (KMG-IV): sequencing the most valuable type-strain genomes for metagenomic binning, comparative biology and taxonomic classification.</title>
        <authorList>
            <person name="Goeker M."/>
        </authorList>
    </citation>
    <scope>NUCLEOTIDE SEQUENCE [LARGE SCALE GENOMIC DNA]</scope>
    <source>
        <strain evidence="2 5">DSM 100995</strain>
    </source>
</reference>
<evidence type="ECO:0000256" key="1">
    <source>
        <dbReference type="SAM" id="Phobius"/>
    </source>
</evidence>
<evidence type="ECO:0000313" key="2">
    <source>
        <dbReference type="EMBL" id="MBB3969796.1"/>
    </source>
</evidence>
<keyword evidence="1" id="KW-0472">Membrane</keyword>
<feature type="transmembrane region" description="Helical" evidence="1">
    <location>
        <begin position="26"/>
        <end position="52"/>
    </location>
</feature>
<feature type="transmembrane region" description="Helical" evidence="1">
    <location>
        <begin position="113"/>
        <end position="134"/>
    </location>
</feature>
<evidence type="ECO:0000313" key="4">
    <source>
        <dbReference type="Proteomes" id="UP000297248"/>
    </source>
</evidence>
<dbReference type="OrthoDB" id="8448905at2"/>
<protein>
    <submittedName>
        <fullName evidence="3">Uncharacterized protein</fullName>
    </submittedName>
</protein>
<keyword evidence="1" id="KW-1133">Transmembrane helix</keyword>
<sequence>MTSLPNPDNNDGREPLDWKSKYAGKALFHISCEASFLSLLLIGTPVLAFLFWQKIPQQLFGLNDSDCKVFTKYVITSLGGVFGGTLFDIKWLIHAVAKNKWHVDRRLWRLFVPFLSGGFALVFVLMLTTFVKIFDPKSVEASSSAFGFGFLVGYFTDSAIARLSDAAKNIFGNLEEHSR</sequence>
<reference evidence="3 4" key="1">
    <citation type="journal article" date="2016" name="Int. J. Syst. Evol. Microbiol.">
        <title>Proposal of Mucilaginibacter phyllosphaerae sp. nov. isolated from the phyllosphere of Galium album.</title>
        <authorList>
            <person name="Aydogan E.L."/>
            <person name="Busse H.J."/>
            <person name="Moser G."/>
            <person name="Muller C."/>
            <person name="Kampfer P."/>
            <person name="Glaeser S.P."/>
        </authorList>
    </citation>
    <scope>NUCLEOTIDE SEQUENCE [LARGE SCALE GENOMIC DNA]</scope>
    <source>
        <strain evidence="3 4">PP-F2FG21</strain>
    </source>
</reference>
<accession>A0A4Y8A9R6</accession>
<evidence type="ECO:0000313" key="5">
    <source>
        <dbReference type="Proteomes" id="UP000583101"/>
    </source>
</evidence>
<dbReference type="Proteomes" id="UP000583101">
    <property type="component" value="Unassembled WGS sequence"/>
</dbReference>
<dbReference type="RefSeq" id="WP_134337247.1">
    <property type="nucleotide sequence ID" value="NZ_BMCZ01000005.1"/>
</dbReference>
<dbReference type="EMBL" id="SNQG01000005">
    <property type="protein sequence ID" value="TEW65174.1"/>
    <property type="molecule type" value="Genomic_DNA"/>
</dbReference>
<reference evidence="3" key="2">
    <citation type="submission" date="2019-03" db="EMBL/GenBank/DDBJ databases">
        <authorList>
            <person name="Yan Y.-Q."/>
            <person name="Du Z.-J."/>
        </authorList>
    </citation>
    <scope>NUCLEOTIDE SEQUENCE</scope>
    <source>
        <strain evidence="3">PP-F2FG21</strain>
    </source>
</reference>
<comment type="caution">
    <text evidence="3">The sequence shown here is derived from an EMBL/GenBank/DDBJ whole genome shotgun (WGS) entry which is preliminary data.</text>
</comment>
<evidence type="ECO:0000313" key="3">
    <source>
        <dbReference type="EMBL" id="TEW65174.1"/>
    </source>
</evidence>
<gene>
    <name evidence="3" type="ORF">E2R65_14770</name>
    <name evidence="2" type="ORF">GGR35_002409</name>
</gene>
<keyword evidence="1" id="KW-0812">Transmembrane</keyword>
<dbReference type="EMBL" id="JACIEG010000004">
    <property type="protein sequence ID" value="MBB3969796.1"/>
    <property type="molecule type" value="Genomic_DNA"/>
</dbReference>
<name>A0A4Y8A9R6_9SPHI</name>
<organism evidence="3 4">
    <name type="scientific">Mucilaginibacter phyllosphaerae</name>
    <dbReference type="NCBI Taxonomy" id="1812349"/>
    <lineage>
        <taxon>Bacteria</taxon>
        <taxon>Pseudomonadati</taxon>
        <taxon>Bacteroidota</taxon>
        <taxon>Sphingobacteriia</taxon>
        <taxon>Sphingobacteriales</taxon>
        <taxon>Sphingobacteriaceae</taxon>
        <taxon>Mucilaginibacter</taxon>
    </lineage>
</organism>